<protein>
    <submittedName>
        <fullName evidence="1">Uncharacterized protein</fullName>
    </submittedName>
</protein>
<dbReference type="Proteomes" id="UP001149074">
    <property type="component" value="Unassembled WGS sequence"/>
</dbReference>
<dbReference type="GeneID" id="81357055"/>
<proteinExistence type="predicted"/>
<evidence type="ECO:0000313" key="2">
    <source>
        <dbReference type="Proteomes" id="UP001149074"/>
    </source>
</evidence>
<evidence type="ECO:0000313" key="1">
    <source>
        <dbReference type="EMBL" id="KAJ5098581.1"/>
    </source>
</evidence>
<organism evidence="1 2">
    <name type="scientific">Penicillium argentinense</name>
    <dbReference type="NCBI Taxonomy" id="1131581"/>
    <lineage>
        <taxon>Eukaryota</taxon>
        <taxon>Fungi</taxon>
        <taxon>Dikarya</taxon>
        <taxon>Ascomycota</taxon>
        <taxon>Pezizomycotina</taxon>
        <taxon>Eurotiomycetes</taxon>
        <taxon>Eurotiomycetidae</taxon>
        <taxon>Eurotiales</taxon>
        <taxon>Aspergillaceae</taxon>
        <taxon>Penicillium</taxon>
    </lineage>
</organism>
<reference evidence="1" key="1">
    <citation type="submission" date="2022-11" db="EMBL/GenBank/DDBJ databases">
        <authorList>
            <person name="Petersen C."/>
        </authorList>
    </citation>
    <scope>NUCLEOTIDE SEQUENCE</scope>
    <source>
        <strain evidence="1">IBT 30761</strain>
    </source>
</reference>
<dbReference type="Gene3D" id="3.40.50.720">
    <property type="entry name" value="NAD(P)-binding Rossmann-like Domain"/>
    <property type="match status" value="1"/>
</dbReference>
<dbReference type="EMBL" id="JAPQKI010000005">
    <property type="protein sequence ID" value="KAJ5098581.1"/>
    <property type="molecule type" value="Genomic_DNA"/>
</dbReference>
<dbReference type="RefSeq" id="XP_056474235.1">
    <property type="nucleotide sequence ID" value="XM_056618076.1"/>
</dbReference>
<gene>
    <name evidence="1" type="ORF">N7532_005582</name>
</gene>
<sequence>MPQRNTQNKTDFSSECKSGRLDGVKFICHNVSNAPKIVDEATADTAIFLILAALCGFDNGIMAIRNGAWPGAISPPPLGYNSQVKILGSSALVE</sequence>
<accession>A0A9W9KAI3</accession>
<reference evidence="1" key="2">
    <citation type="journal article" date="2023" name="IMA Fungus">
        <title>Comparative genomic study of the Penicillium genus elucidates a diverse pangenome and 15 lateral gene transfer events.</title>
        <authorList>
            <person name="Petersen C."/>
            <person name="Sorensen T."/>
            <person name="Nielsen M.R."/>
            <person name="Sondergaard T.E."/>
            <person name="Sorensen J.L."/>
            <person name="Fitzpatrick D.A."/>
            <person name="Frisvad J.C."/>
            <person name="Nielsen K.L."/>
        </authorList>
    </citation>
    <scope>NUCLEOTIDE SEQUENCE</scope>
    <source>
        <strain evidence="1">IBT 30761</strain>
    </source>
</reference>
<comment type="caution">
    <text evidence="1">The sequence shown here is derived from an EMBL/GenBank/DDBJ whole genome shotgun (WGS) entry which is preliminary data.</text>
</comment>
<name>A0A9W9KAI3_9EURO</name>
<keyword evidence="2" id="KW-1185">Reference proteome</keyword>
<dbReference type="AlphaFoldDB" id="A0A9W9KAI3"/>
<dbReference type="OrthoDB" id="9991913at2759"/>